<dbReference type="InterPro" id="IPR036390">
    <property type="entry name" value="WH_DNA-bd_sf"/>
</dbReference>
<dbReference type="PANTHER" id="PTHR30154">
    <property type="entry name" value="LEUCINE-RESPONSIVE REGULATORY PROTEIN"/>
    <property type="match status" value="1"/>
</dbReference>
<dbReference type="Gene3D" id="1.10.10.10">
    <property type="entry name" value="Winged helix-like DNA-binding domain superfamily/Winged helix DNA-binding domain"/>
    <property type="match status" value="1"/>
</dbReference>
<dbReference type="GO" id="GO:0043565">
    <property type="term" value="F:sequence-specific DNA binding"/>
    <property type="evidence" value="ECO:0007669"/>
    <property type="project" value="InterPro"/>
</dbReference>
<dbReference type="Pfam" id="PF01037">
    <property type="entry name" value="AsnC_trans_reg"/>
    <property type="match status" value="1"/>
</dbReference>
<keyword evidence="1" id="KW-0805">Transcription regulation</keyword>
<dbReference type="Pfam" id="PF13404">
    <property type="entry name" value="HTH_AsnC-type"/>
    <property type="match status" value="1"/>
</dbReference>
<dbReference type="RefSeq" id="WP_229657755.1">
    <property type="nucleotide sequence ID" value="NZ_BMNL01000004.1"/>
</dbReference>
<evidence type="ECO:0000256" key="2">
    <source>
        <dbReference type="ARBA" id="ARBA00023125"/>
    </source>
</evidence>
<evidence type="ECO:0000313" key="7">
    <source>
        <dbReference type="Proteomes" id="UP000610960"/>
    </source>
</evidence>
<name>A0A830GY69_9CREN</name>
<accession>A0A830GY69</accession>
<comment type="pathway">
    <text evidence="4">Amino-acid biosynthesis.</text>
</comment>
<evidence type="ECO:0000256" key="1">
    <source>
        <dbReference type="ARBA" id="ARBA00023015"/>
    </source>
</evidence>
<organism evidence="6 7">
    <name type="scientific">Thermocladium modestius</name>
    <dbReference type="NCBI Taxonomy" id="62609"/>
    <lineage>
        <taxon>Archaea</taxon>
        <taxon>Thermoproteota</taxon>
        <taxon>Thermoprotei</taxon>
        <taxon>Thermoproteales</taxon>
        <taxon>Thermoproteaceae</taxon>
        <taxon>Thermocladium</taxon>
    </lineage>
</organism>
<dbReference type="Gene3D" id="3.30.70.920">
    <property type="match status" value="1"/>
</dbReference>
<dbReference type="GO" id="GO:0043200">
    <property type="term" value="P:response to amino acid"/>
    <property type="evidence" value="ECO:0007669"/>
    <property type="project" value="TreeGrafter"/>
</dbReference>
<dbReference type="Proteomes" id="UP000610960">
    <property type="component" value="Unassembled WGS sequence"/>
</dbReference>
<dbReference type="PROSITE" id="PS50956">
    <property type="entry name" value="HTH_ASNC_2"/>
    <property type="match status" value="1"/>
</dbReference>
<dbReference type="EMBL" id="BMNL01000004">
    <property type="protein sequence ID" value="GGP22256.1"/>
    <property type="molecule type" value="Genomic_DNA"/>
</dbReference>
<dbReference type="AlphaFoldDB" id="A0A830GY69"/>
<protein>
    <submittedName>
        <fullName evidence="6">AsnC family transcriptional regulator</fullName>
    </submittedName>
</protein>
<dbReference type="SMART" id="SM00344">
    <property type="entry name" value="HTH_ASNC"/>
    <property type="match status" value="1"/>
</dbReference>
<feature type="domain" description="HTH asnC-type" evidence="5">
    <location>
        <begin position="5"/>
        <end position="66"/>
    </location>
</feature>
<reference evidence="6" key="1">
    <citation type="journal article" date="2014" name="Int. J. Syst. Evol. Microbiol.">
        <title>Complete genome sequence of Corynebacterium casei LMG S-19264T (=DSM 44701T), isolated from a smear-ripened cheese.</title>
        <authorList>
            <consortium name="US DOE Joint Genome Institute (JGI-PGF)"/>
            <person name="Walter F."/>
            <person name="Albersmeier A."/>
            <person name="Kalinowski J."/>
            <person name="Ruckert C."/>
        </authorList>
    </citation>
    <scope>NUCLEOTIDE SEQUENCE</scope>
    <source>
        <strain evidence="6">JCM 10088</strain>
    </source>
</reference>
<keyword evidence="2" id="KW-0238">DNA-binding</keyword>
<dbReference type="InterPro" id="IPR019888">
    <property type="entry name" value="Tscrpt_reg_AsnC-like"/>
</dbReference>
<dbReference type="InterPro" id="IPR000485">
    <property type="entry name" value="AsnC-type_HTH_dom"/>
</dbReference>
<comment type="caution">
    <text evidence="6">The sequence shown here is derived from an EMBL/GenBank/DDBJ whole genome shotgun (WGS) entry which is preliminary data.</text>
</comment>
<dbReference type="PANTHER" id="PTHR30154:SF34">
    <property type="entry name" value="TRANSCRIPTIONAL REGULATOR AZLB"/>
    <property type="match status" value="1"/>
</dbReference>
<reference evidence="6" key="2">
    <citation type="submission" date="2020-09" db="EMBL/GenBank/DDBJ databases">
        <authorList>
            <person name="Sun Q."/>
            <person name="Ohkuma M."/>
        </authorList>
    </citation>
    <scope>NUCLEOTIDE SEQUENCE</scope>
    <source>
        <strain evidence="6">JCM 10088</strain>
    </source>
</reference>
<proteinExistence type="predicted"/>
<dbReference type="InterPro" id="IPR011008">
    <property type="entry name" value="Dimeric_a/b-barrel"/>
</dbReference>
<dbReference type="SUPFAM" id="SSF46785">
    <property type="entry name" value="Winged helix' DNA-binding domain"/>
    <property type="match status" value="1"/>
</dbReference>
<keyword evidence="7" id="KW-1185">Reference proteome</keyword>
<keyword evidence="3" id="KW-0804">Transcription</keyword>
<dbReference type="InterPro" id="IPR019887">
    <property type="entry name" value="Tscrpt_reg_AsnC/Lrp_C"/>
</dbReference>
<evidence type="ECO:0000259" key="5">
    <source>
        <dbReference type="PROSITE" id="PS50956"/>
    </source>
</evidence>
<dbReference type="PRINTS" id="PR00033">
    <property type="entry name" value="HTHASNC"/>
</dbReference>
<dbReference type="InterPro" id="IPR036388">
    <property type="entry name" value="WH-like_DNA-bd_sf"/>
</dbReference>
<evidence type="ECO:0000256" key="4">
    <source>
        <dbReference type="ARBA" id="ARBA00029440"/>
    </source>
</evidence>
<evidence type="ECO:0000256" key="3">
    <source>
        <dbReference type="ARBA" id="ARBA00023163"/>
    </source>
</evidence>
<sequence length="172" mass="19448">MQVIIDDLDKKILGELQKDGRTPLAKLADVVKKPRTTIMNRVQKLEEGGVIRGYRAVLSPYVLGFSMQAYVLITVRRSAAGGSKPSQVMLAEKIIRDCDNDAYLPWVEEANVLTGQYDIMLKIWVKDLKQLSSFLLNYLPTNPDIVKTETMMVLEEVAIGRERLIPLDKVKE</sequence>
<gene>
    <name evidence="6" type="ORF">GCM10007981_17590</name>
</gene>
<evidence type="ECO:0000313" key="6">
    <source>
        <dbReference type="EMBL" id="GGP22256.1"/>
    </source>
</evidence>
<dbReference type="SUPFAM" id="SSF54909">
    <property type="entry name" value="Dimeric alpha+beta barrel"/>
    <property type="match status" value="1"/>
</dbReference>
<dbReference type="GO" id="GO:0005829">
    <property type="term" value="C:cytosol"/>
    <property type="evidence" value="ECO:0007669"/>
    <property type="project" value="TreeGrafter"/>
</dbReference>